<accession>A0A0C2MDY9</accession>
<keyword evidence="2" id="KW-1185">Reference proteome</keyword>
<comment type="caution">
    <text evidence="1">The sequence shown here is derived from an EMBL/GenBank/DDBJ whole genome shotgun (WGS) entry which is preliminary data.</text>
</comment>
<name>A0A0C2MDY9_THEKT</name>
<reference evidence="1 2" key="1">
    <citation type="journal article" date="2014" name="Genome Biol. Evol.">
        <title>The genome of the myxosporean Thelohanellus kitauei shows adaptations to nutrient acquisition within its fish host.</title>
        <authorList>
            <person name="Yang Y."/>
            <person name="Xiong J."/>
            <person name="Zhou Z."/>
            <person name="Huo F."/>
            <person name="Miao W."/>
            <person name="Ran C."/>
            <person name="Liu Y."/>
            <person name="Zhang J."/>
            <person name="Feng J."/>
            <person name="Wang M."/>
            <person name="Wang M."/>
            <person name="Wang L."/>
            <person name="Yao B."/>
        </authorList>
    </citation>
    <scope>NUCLEOTIDE SEQUENCE [LARGE SCALE GENOMIC DNA]</scope>
    <source>
        <strain evidence="1">Wuqing</strain>
    </source>
</reference>
<protein>
    <submittedName>
        <fullName evidence="1">Uncharacterized protein</fullName>
    </submittedName>
</protein>
<dbReference type="EMBL" id="JWZT01004947">
    <property type="protein sequence ID" value="KII62534.1"/>
    <property type="molecule type" value="Genomic_DNA"/>
</dbReference>
<sequence length="194" mass="22437">MSDSIFVCKLSQRYISTQNDILRISEDNESGEMTYTILLNTGDSTMELYVYTSLSADDEEEDYSETDNTPKYDINSDLSIKKRASTFGFYMNDTLEGIKVNHTYLVANKHIIWGERCHIADGCTINFTLDYLYLTSKNISDEEILKMAPRDDARIKKVTDMEKFNNELQSKIMTSLWISLPVWLTVLRIILKVH</sequence>
<evidence type="ECO:0000313" key="1">
    <source>
        <dbReference type="EMBL" id="KII62534.1"/>
    </source>
</evidence>
<dbReference type="Proteomes" id="UP000031668">
    <property type="component" value="Unassembled WGS sequence"/>
</dbReference>
<organism evidence="1 2">
    <name type="scientific">Thelohanellus kitauei</name>
    <name type="common">Myxosporean</name>
    <dbReference type="NCBI Taxonomy" id="669202"/>
    <lineage>
        <taxon>Eukaryota</taxon>
        <taxon>Metazoa</taxon>
        <taxon>Cnidaria</taxon>
        <taxon>Myxozoa</taxon>
        <taxon>Myxosporea</taxon>
        <taxon>Bivalvulida</taxon>
        <taxon>Platysporina</taxon>
        <taxon>Myxobolidae</taxon>
        <taxon>Thelohanellus</taxon>
    </lineage>
</organism>
<evidence type="ECO:0000313" key="2">
    <source>
        <dbReference type="Proteomes" id="UP000031668"/>
    </source>
</evidence>
<dbReference type="AlphaFoldDB" id="A0A0C2MDY9"/>
<proteinExistence type="predicted"/>
<gene>
    <name evidence="1" type="ORF">RF11_08017</name>
</gene>